<keyword evidence="3" id="KW-0804">Transcription</keyword>
<evidence type="ECO:0000256" key="3">
    <source>
        <dbReference type="ARBA" id="ARBA00023163"/>
    </source>
</evidence>
<comment type="subcellular location">
    <subcellularLocation>
        <location evidence="1">Nucleus</location>
    </subcellularLocation>
</comment>
<evidence type="ECO:0000256" key="2">
    <source>
        <dbReference type="ARBA" id="ARBA00023015"/>
    </source>
</evidence>
<keyword evidence="5" id="KW-0732">Signal</keyword>
<organism evidence="6 7">
    <name type="scientific">Meloidogyne enterolobii</name>
    <name type="common">Root-knot nematode worm</name>
    <name type="synonym">Meloidogyne mayaguensis</name>
    <dbReference type="NCBI Taxonomy" id="390850"/>
    <lineage>
        <taxon>Eukaryota</taxon>
        <taxon>Metazoa</taxon>
        <taxon>Ecdysozoa</taxon>
        <taxon>Nematoda</taxon>
        <taxon>Chromadorea</taxon>
        <taxon>Rhabditida</taxon>
        <taxon>Tylenchina</taxon>
        <taxon>Tylenchomorpha</taxon>
        <taxon>Tylenchoidea</taxon>
        <taxon>Meloidogynidae</taxon>
        <taxon>Meloidogyninae</taxon>
        <taxon>Meloidogyne</taxon>
    </lineage>
</organism>
<dbReference type="InterPro" id="IPR003195">
    <property type="entry name" value="TFIID_TAF13"/>
</dbReference>
<dbReference type="Proteomes" id="UP000580250">
    <property type="component" value="Unassembled WGS sequence"/>
</dbReference>
<evidence type="ECO:0000256" key="5">
    <source>
        <dbReference type="SAM" id="SignalP"/>
    </source>
</evidence>
<dbReference type="GO" id="GO:0005634">
    <property type="term" value="C:nucleus"/>
    <property type="evidence" value="ECO:0007669"/>
    <property type="project" value="UniProtKB-SubCell"/>
</dbReference>
<evidence type="ECO:0000256" key="4">
    <source>
        <dbReference type="ARBA" id="ARBA00023242"/>
    </source>
</evidence>
<dbReference type="GO" id="GO:0003713">
    <property type="term" value="F:transcription coactivator activity"/>
    <property type="evidence" value="ECO:0007669"/>
    <property type="project" value="TreeGrafter"/>
</dbReference>
<feature type="signal peptide" evidence="5">
    <location>
        <begin position="1"/>
        <end position="18"/>
    </location>
</feature>
<evidence type="ECO:0000256" key="1">
    <source>
        <dbReference type="ARBA" id="ARBA00004123"/>
    </source>
</evidence>
<gene>
    <name evidence="6" type="ORF">MENT_LOCUS27157</name>
</gene>
<protein>
    <submittedName>
        <fullName evidence="6">Uncharacterized protein</fullName>
    </submittedName>
</protein>
<evidence type="ECO:0000313" key="7">
    <source>
        <dbReference type="Proteomes" id="UP000580250"/>
    </source>
</evidence>
<name>A0A6V7VKP3_MELEN</name>
<keyword evidence="2" id="KW-0805">Transcription regulation</keyword>
<proteinExistence type="predicted"/>
<reference evidence="6 7" key="1">
    <citation type="submission" date="2020-08" db="EMBL/GenBank/DDBJ databases">
        <authorList>
            <person name="Koutsovoulos G."/>
            <person name="Danchin GJ E."/>
        </authorList>
    </citation>
    <scope>NUCLEOTIDE SEQUENCE [LARGE SCALE GENOMIC DNA]</scope>
</reference>
<feature type="chain" id="PRO_5027662254" evidence="5">
    <location>
        <begin position="19"/>
        <end position="311"/>
    </location>
</feature>
<dbReference type="PANTHER" id="PTHR11380">
    <property type="entry name" value="TRANSCRIPTION INITIATION FACTOR TFIID/SUPT3-RELATED"/>
    <property type="match status" value="1"/>
</dbReference>
<sequence>MYFKLIFKFLFLIQKMTTNRQYPAREIICALMFSNGDSNSSLDECQDFVYSTVKTQLRMIVNKSRKLSQIRGKTKIGFLDVLFCFRRHPLIIKRMIAYIKRVEIIPVLTHAYESTLPKNEEIVEDDFNQNSNISAIDLEDEYKGKLSKHVLDALKEMDVLGTLLNECWLPDNDWQDPAKIERMRRIADRVREMDGHLYDCFSDARQKSFCSKKGRDLPSLRKGFLKWIEAEDIEQGVSYLFQFCAIEIVTILVESALLCRTEEQQKKEKTLEGYSAEFNDINTPLRLFHYEEALKRNRGWALRGDILFGNF</sequence>
<evidence type="ECO:0000313" key="6">
    <source>
        <dbReference type="EMBL" id="CAD2175433.1"/>
    </source>
</evidence>
<dbReference type="Pfam" id="PF02269">
    <property type="entry name" value="TFIID-18kDa"/>
    <property type="match status" value="1"/>
</dbReference>
<keyword evidence="4" id="KW-0539">Nucleus</keyword>
<dbReference type="OrthoDB" id="66982at2759"/>
<dbReference type="EMBL" id="CAJEWN010000254">
    <property type="protein sequence ID" value="CAD2175433.1"/>
    <property type="molecule type" value="Genomic_DNA"/>
</dbReference>
<dbReference type="PANTHER" id="PTHR11380:SF16">
    <property type="entry name" value="TRANSCRIPTION INITIATION PROTEIN SPT3 HOMOLOG"/>
    <property type="match status" value="1"/>
</dbReference>
<comment type="caution">
    <text evidence="6">The sequence shown here is derived from an EMBL/GenBank/DDBJ whole genome shotgun (WGS) entry which is preliminary data.</text>
</comment>
<accession>A0A6V7VKP3</accession>
<dbReference type="GO" id="GO:0006366">
    <property type="term" value="P:transcription by RNA polymerase II"/>
    <property type="evidence" value="ECO:0007669"/>
    <property type="project" value="InterPro"/>
</dbReference>
<dbReference type="AlphaFoldDB" id="A0A6V7VKP3"/>